<dbReference type="AlphaFoldDB" id="A0A7K1XZT9"/>
<dbReference type="PANTHER" id="PTHR31212">
    <property type="entry name" value="ALPHA-KETOGLUTARATE-DEPENDENT DIOXYGENASE ALKB HOMOLOG 3"/>
    <property type="match status" value="1"/>
</dbReference>
<dbReference type="Pfam" id="PF13532">
    <property type="entry name" value="2OG-FeII_Oxy_2"/>
    <property type="match status" value="1"/>
</dbReference>
<evidence type="ECO:0000256" key="2">
    <source>
        <dbReference type="ARBA" id="ARBA00022723"/>
    </source>
</evidence>
<feature type="domain" description="Fe2OG dioxygenase" evidence="9">
    <location>
        <begin position="104"/>
        <end position="202"/>
    </location>
</feature>
<evidence type="ECO:0000256" key="1">
    <source>
        <dbReference type="ARBA" id="ARBA00001954"/>
    </source>
</evidence>
<dbReference type="GO" id="GO:0051213">
    <property type="term" value="F:dioxygenase activity"/>
    <property type="evidence" value="ECO:0007669"/>
    <property type="project" value="UniProtKB-KW"/>
</dbReference>
<reference evidence="10 11" key="1">
    <citation type="submission" date="2019-11" db="EMBL/GenBank/DDBJ databases">
        <title>Pedobacter sp. HMF7056 Genome sequencing and assembly.</title>
        <authorList>
            <person name="Kang H."/>
            <person name="Kim H."/>
            <person name="Joh K."/>
        </authorList>
    </citation>
    <scope>NUCLEOTIDE SEQUENCE [LARGE SCALE GENOMIC DNA]</scope>
    <source>
        <strain evidence="10 11">HMF7056</strain>
    </source>
</reference>
<dbReference type="InterPro" id="IPR032854">
    <property type="entry name" value="ALKBH3"/>
</dbReference>
<name>A0A7K1XZT9_9SPHI</name>
<dbReference type="GO" id="GO:0046872">
    <property type="term" value="F:metal ion binding"/>
    <property type="evidence" value="ECO:0007669"/>
    <property type="project" value="UniProtKB-KW"/>
</dbReference>
<keyword evidence="5 10" id="KW-0223">Dioxygenase</keyword>
<proteinExistence type="predicted"/>
<dbReference type="PROSITE" id="PS51471">
    <property type="entry name" value="FE2OG_OXY"/>
    <property type="match status" value="1"/>
</dbReference>
<keyword evidence="8" id="KW-0234">DNA repair</keyword>
<keyword evidence="7" id="KW-0408">Iron</keyword>
<evidence type="ECO:0000256" key="5">
    <source>
        <dbReference type="ARBA" id="ARBA00022964"/>
    </source>
</evidence>
<dbReference type="EMBL" id="WVHS01000003">
    <property type="protein sequence ID" value="MXV16493.1"/>
    <property type="molecule type" value="Genomic_DNA"/>
</dbReference>
<keyword evidence="4" id="KW-0460">Magnesium</keyword>
<keyword evidence="2" id="KW-0479">Metal-binding</keyword>
<gene>
    <name evidence="10" type="ORF">GS398_14370</name>
</gene>
<dbReference type="InterPro" id="IPR027450">
    <property type="entry name" value="AlkB-like"/>
</dbReference>
<dbReference type="GO" id="GO:0032451">
    <property type="term" value="F:demethylase activity"/>
    <property type="evidence" value="ECO:0007669"/>
    <property type="project" value="UniProtKB-ARBA"/>
</dbReference>
<evidence type="ECO:0000313" key="11">
    <source>
        <dbReference type="Proteomes" id="UP000451233"/>
    </source>
</evidence>
<dbReference type="Gene3D" id="2.60.120.590">
    <property type="entry name" value="Alpha-ketoglutarate-dependent dioxygenase AlkB-like"/>
    <property type="match status" value="1"/>
</dbReference>
<dbReference type="GO" id="GO:0140097">
    <property type="term" value="F:catalytic activity, acting on DNA"/>
    <property type="evidence" value="ECO:0007669"/>
    <property type="project" value="UniProtKB-ARBA"/>
</dbReference>
<dbReference type="GO" id="GO:0006307">
    <property type="term" value="P:DNA alkylation repair"/>
    <property type="evidence" value="ECO:0007669"/>
    <property type="project" value="InterPro"/>
</dbReference>
<evidence type="ECO:0000256" key="8">
    <source>
        <dbReference type="ARBA" id="ARBA00023204"/>
    </source>
</evidence>
<keyword evidence="3" id="KW-0227">DNA damage</keyword>
<evidence type="ECO:0000256" key="3">
    <source>
        <dbReference type="ARBA" id="ARBA00022763"/>
    </source>
</evidence>
<dbReference type="InterPro" id="IPR037151">
    <property type="entry name" value="AlkB-like_sf"/>
</dbReference>
<accession>A0A7K1XZT9</accession>
<protein>
    <submittedName>
        <fullName evidence="10">Alpha-ketoglutarate-dependent dioxygenase AlkB</fullName>
    </submittedName>
</protein>
<organism evidence="10 11">
    <name type="scientific">Hufsiella ginkgonis</name>
    <dbReference type="NCBI Taxonomy" id="2695274"/>
    <lineage>
        <taxon>Bacteria</taxon>
        <taxon>Pseudomonadati</taxon>
        <taxon>Bacteroidota</taxon>
        <taxon>Sphingobacteriia</taxon>
        <taxon>Sphingobacteriales</taxon>
        <taxon>Sphingobacteriaceae</taxon>
        <taxon>Hufsiella</taxon>
    </lineage>
</organism>
<sequence length="203" mass="23634">MEQLAIFGESGQSTGLPTDVLDYRAQLFDERQSETYLQTFIRTIPWEQRVVSMYGKPVITPRLTAWFGDTGRDYAFSGNRFRPLPWTKELLEIKQRIEPLAGALFNSVLLNYYRDGNDSVAWHSDNETELGKQPLIASVSFGQVRRFDIRHKRDHARKYAVRLENGSLLLMKGDLQHHWEHRIAKSVVPMKARVNLTFRIINR</sequence>
<dbReference type="RefSeq" id="WP_160907485.1">
    <property type="nucleotide sequence ID" value="NZ_WVHS01000003.1"/>
</dbReference>
<comment type="cofactor">
    <cofactor evidence="1">
        <name>Fe(2+)</name>
        <dbReference type="ChEBI" id="CHEBI:29033"/>
    </cofactor>
</comment>
<evidence type="ECO:0000256" key="6">
    <source>
        <dbReference type="ARBA" id="ARBA00023002"/>
    </source>
</evidence>
<dbReference type="Proteomes" id="UP000451233">
    <property type="component" value="Unassembled WGS sequence"/>
</dbReference>
<dbReference type="InterPro" id="IPR005123">
    <property type="entry name" value="Oxoglu/Fe-dep_dioxygenase_dom"/>
</dbReference>
<dbReference type="SUPFAM" id="SSF51197">
    <property type="entry name" value="Clavaminate synthase-like"/>
    <property type="match status" value="1"/>
</dbReference>
<keyword evidence="6" id="KW-0560">Oxidoreductase</keyword>
<keyword evidence="11" id="KW-1185">Reference proteome</keyword>
<evidence type="ECO:0000313" key="10">
    <source>
        <dbReference type="EMBL" id="MXV16493.1"/>
    </source>
</evidence>
<dbReference type="GO" id="GO:0016787">
    <property type="term" value="F:hydrolase activity"/>
    <property type="evidence" value="ECO:0007669"/>
    <property type="project" value="UniProtKB-ARBA"/>
</dbReference>
<dbReference type="FunFam" id="2.60.120.590:FF:000004">
    <property type="entry name" value="DNA oxidative demethylase ALKBH2"/>
    <property type="match status" value="1"/>
</dbReference>
<dbReference type="GO" id="GO:0016705">
    <property type="term" value="F:oxidoreductase activity, acting on paired donors, with incorporation or reduction of molecular oxygen"/>
    <property type="evidence" value="ECO:0007669"/>
    <property type="project" value="UniProtKB-ARBA"/>
</dbReference>
<dbReference type="PANTHER" id="PTHR31212:SF4">
    <property type="entry name" value="ALPHA-KETOGLUTARATE-DEPENDENT DIOXYGENASE ALKB HOMOLOG 3"/>
    <property type="match status" value="1"/>
</dbReference>
<evidence type="ECO:0000259" key="9">
    <source>
        <dbReference type="PROSITE" id="PS51471"/>
    </source>
</evidence>
<comment type="caution">
    <text evidence="10">The sequence shown here is derived from an EMBL/GenBank/DDBJ whole genome shotgun (WGS) entry which is preliminary data.</text>
</comment>
<evidence type="ECO:0000256" key="4">
    <source>
        <dbReference type="ARBA" id="ARBA00022842"/>
    </source>
</evidence>
<evidence type="ECO:0000256" key="7">
    <source>
        <dbReference type="ARBA" id="ARBA00023004"/>
    </source>
</evidence>